<keyword evidence="12" id="KW-1185">Reference proteome</keyword>
<protein>
    <submittedName>
        <fullName evidence="11">Claudin-10</fullName>
    </submittedName>
</protein>
<feature type="transmembrane region" description="Helical" evidence="10">
    <location>
        <begin position="291"/>
        <end position="315"/>
    </location>
</feature>
<accession>A0A556UZ99</accession>
<dbReference type="InterPro" id="IPR006187">
    <property type="entry name" value="Claudin"/>
</dbReference>
<proteinExistence type="inferred from homology"/>
<evidence type="ECO:0000256" key="3">
    <source>
        <dbReference type="ARBA" id="ARBA00008295"/>
    </source>
</evidence>
<evidence type="ECO:0000256" key="5">
    <source>
        <dbReference type="ARBA" id="ARBA00022475"/>
    </source>
</evidence>
<keyword evidence="6 10" id="KW-0812">Transmembrane</keyword>
<evidence type="ECO:0000256" key="9">
    <source>
        <dbReference type="ARBA" id="ARBA00023136"/>
    </source>
</evidence>
<comment type="subcellular location">
    <subcellularLocation>
        <location evidence="1">Cell junction</location>
        <location evidence="1">Tight junction</location>
    </subcellularLocation>
    <subcellularLocation>
        <location evidence="2">Cell membrane</location>
        <topology evidence="2">Multi-pass membrane protein</topology>
    </subcellularLocation>
</comment>
<evidence type="ECO:0000256" key="1">
    <source>
        <dbReference type="ARBA" id="ARBA00004435"/>
    </source>
</evidence>
<keyword evidence="7" id="KW-0965">Cell junction</keyword>
<name>A0A556UZ99_BAGYA</name>
<feature type="transmembrane region" description="Helical" evidence="10">
    <location>
        <begin position="208"/>
        <end position="233"/>
    </location>
</feature>
<reference evidence="11 12" key="1">
    <citation type="journal article" date="2019" name="Genome Biol. Evol.">
        <title>Whole-Genome Sequencing of the Giant Devil Catfish, Bagarius yarrelli.</title>
        <authorList>
            <person name="Jiang W."/>
            <person name="Lv Y."/>
            <person name="Cheng L."/>
            <person name="Yang K."/>
            <person name="Chao B."/>
            <person name="Wang X."/>
            <person name="Li Y."/>
            <person name="Pan X."/>
            <person name="You X."/>
            <person name="Zhang Y."/>
            <person name="Yang J."/>
            <person name="Li J."/>
            <person name="Zhang X."/>
            <person name="Liu S."/>
            <person name="Sun C."/>
            <person name="Yang J."/>
            <person name="Shi Q."/>
        </authorList>
    </citation>
    <scope>NUCLEOTIDE SEQUENCE [LARGE SCALE GENOMIC DNA]</scope>
    <source>
        <strain evidence="11">JWS20170419001</strain>
        <tissue evidence="11">Muscle</tissue>
    </source>
</reference>
<comment type="caution">
    <text evidence="11">The sequence shown here is derived from an EMBL/GenBank/DDBJ whole genome shotgun (WGS) entry which is preliminary data.</text>
</comment>
<keyword evidence="5" id="KW-1003">Cell membrane</keyword>
<dbReference type="PRINTS" id="PR01077">
    <property type="entry name" value="CLAUDIN"/>
</dbReference>
<dbReference type="Gene3D" id="1.20.140.150">
    <property type="match status" value="2"/>
</dbReference>
<keyword evidence="8 10" id="KW-1133">Transmembrane helix</keyword>
<evidence type="ECO:0000256" key="4">
    <source>
        <dbReference type="ARBA" id="ARBA00022427"/>
    </source>
</evidence>
<feature type="transmembrane region" description="Helical" evidence="10">
    <location>
        <begin position="83"/>
        <end position="104"/>
    </location>
</feature>
<feature type="transmembrane region" description="Helical" evidence="10">
    <location>
        <begin position="245"/>
        <end position="271"/>
    </location>
</feature>
<dbReference type="GO" id="GO:0005198">
    <property type="term" value="F:structural molecule activity"/>
    <property type="evidence" value="ECO:0007669"/>
    <property type="project" value="InterPro"/>
</dbReference>
<dbReference type="Pfam" id="PF00822">
    <property type="entry name" value="PMP22_Claudin"/>
    <property type="match status" value="1"/>
</dbReference>
<dbReference type="GO" id="GO:0005886">
    <property type="term" value="C:plasma membrane"/>
    <property type="evidence" value="ECO:0007669"/>
    <property type="project" value="UniProtKB-SubCell"/>
</dbReference>
<dbReference type="InterPro" id="IPR017974">
    <property type="entry name" value="Claudin_CS"/>
</dbReference>
<dbReference type="EMBL" id="VCAZ01000081">
    <property type="protein sequence ID" value="TSQ01581.1"/>
    <property type="molecule type" value="Genomic_DNA"/>
</dbReference>
<keyword evidence="9 10" id="KW-0472">Membrane</keyword>
<feature type="transmembrane region" description="Helical" evidence="10">
    <location>
        <begin position="5"/>
        <end position="24"/>
    </location>
</feature>
<evidence type="ECO:0000313" key="12">
    <source>
        <dbReference type="Proteomes" id="UP000319801"/>
    </source>
</evidence>
<evidence type="ECO:0000313" key="11">
    <source>
        <dbReference type="EMBL" id="TSQ01581.1"/>
    </source>
</evidence>
<keyword evidence="4" id="KW-0796">Tight junction</keyword>
<dbReference type="InterPro" id="IPR004031">
    <property type="entry name" value="PMP22/EMP/MP20/Claudin"/>
</dbReference>
<dbReference type="GO" id="GO:0005923">
    <property type="term" value="C:bicellular tight junction"/>
    <property type="evidence" value="ECO:0007669"/>
    <property type="project" value="UniProtKB-SubCell"/>
</dbReference>
<evidence type="ECO:0000256" key="7">
    <source>
        <dbReference type="ARBA" id="ARBA00022949"/>
    </source>
</evidence>
<evidence type="ECO:0000256" key="10">
    <source>
        <dbReference type="SAM" id="Phobius"/>
    </source>
</evidence>
<sequence>MLIQVFGFLISTLGWIFVSCTIGMDYWRISYIGGQGGSWIIKAAWYWSTLWRDCYVDSSDVANCRDFDIMWVVRPGARAEQGLPVFLGLVGSAGILLGSALYAATLCRTLKSNRLNCDYHLLDIQHIETMKRRTVIMYIEMGSFVICVIGWMLVCATMPMEYWSFSEVASTVLTTNYFHSNLWKDCTTDSTGMVDCKVFPTLLALQTYIHLCRALIIISIVFGLFGAILALIGMKCTKLGGSEIANARVTFAAGVNYLTSGLCSIFAYSSYGHKVVSEFLDPSTQTQKFELGPALYIGWSGSVLVIVGGLVFIIFGGKEGCHSRYNSFYLYKYCDLIMCNNFCLPPPEGALT</sequence>
<dbReference type="Proteomes" id="UP000319801">
    <property type="component" value="Unassembled WGS sequence"/>
</dbReference>
<dbReference type="AlphaFoldDB" id="A0A556UZ99"/>
<dbReference type="PROSITE" id="PS01346">
    <property type="entry name" value="CLAUDIN"/>
    <property type="match status" value="1"/>
</dbReference>
<dbReference type="OrthoDB" id="9936647at2759"/>
<gene>
    <name evidence="11" type="ORF">Baya_11157</name>
</gene>
<comment type="similarity">
    <text evidence="3">Belongs to the claudin family.</text>
</comment>
<feature type="transmembrane region" description="Helical" evidence="10">
    <location>
        <begin position="135"/>
        <end position="154"/>
    </location>
</feature>
<organism evidence="11 12">
    <name type="scientific">Bagarius yarrelli</name>
    <name type="common">Goonch</name>
    <name type="synonym">Bagrus yarrelli</name>
    <dbReference type="NCBI Taxonomy" id="175774"/>
    <lineage>
        <taxon>Eukaryota</taxon>
        <taxon>Metazoa</taxon>
        <taxon>Chordata</taxon>
        <taxon>Craniata</taxon>
        <taxon>Vertebrata</taxon>
        <taxon>Euteleostomi</taxon>
        <taxon>Actinopterygii</taxon>
        <taxon>Neopterygii</taxon>
        <taxon>Teleostei</taxon>
        <taxon>Ostariophysi</taxon>
        <taxon>Siluriformes</taxon>
        <taxon>Sisoridae</taxon>
        <taxon>Sisorinae</taxon>
        <taxon>Bagarius</taxon>
    </lineage>
</organism>
<evidence type="ECO:0000256" key="6">
    <source>
        <dbReference type="ARBA" id="ARBA00022692"/>
    </source>
</evidence>
<evidence type="ECO:0000256" key="2">
    <source>
        <dbReference type="ARBA" id="ARBA00004651"/>
    </source>
</evidence>
<evidence type="ECO:0000256" key="8">
    <source>
        <dbReference type="ARBA" id="ARBA00022989"/>
    </source>
</evidence>
<dbReference type="PANTHER" id="PTHR12002">
    <property type="entry name" value="CLAUDIN"/>
    <property type="match status" value="1"/>
</dbReference>